<evidence type="ECO:0000313" key="3">
    <source>
        <dbReference type="EMBL" id="MFC5993602.1"/>
    </source>
</evidence>
<keyword evidence="4" id="KW-1185">Reference proteome</keyword>
<reference evidence="4" key="1">
    <citation type="journal article" date="2019" name="Int. J. Syst. Evol. Microbiol.">
        <title>The Global Catalogue of Microorganisms (GCM) 10K type strain sequencing project: providing services to taxonomists for standard genome sequencing and annotation.</title>
        <authorList>
            <consortium name="The Broad Institute Genomics Platform"/>
            <consortium name="The Broad Institute Genome Sequencing Center for Infectious Disease"/>
            <person name="Wu L."/>
            <person name="Ma J."/>
        </authorList>
    </citation>
    <scope>NUCLEOTIDE SEQUENCE [LARGE SCALE GENOMIC DNA]</scope>
    <source>
        <strain evidence="4">CCM 8391</strain>
    </source>
</reference>
<comment type="caution">
    <text evidence="3">The sequence shown here is derived from an EMBL/GenBank/DDBJ whole genome shotgun (WGS) entry which is preliminary data.</text>
</comment>
<organism evidence="3 4">
    <name type="scientific">Pseudonocardia hispaniensis</name>
    <dbReference type="NCBI Taxonomy" id="904933"/>
    <lineage>
        <taxon>Bacteria</taxon>
        <taxon>Bacillati</taxon>
        <taxon>Actinomycetota</taxon>
        <taxon>Actinomycetes</taxon>
        <taxon>Pseudonocardiales</taxon>
        <taxon>Pseudonocardiaceae</taxon>
        <taxon>Pseudonocardia</taxon>
    </lineage>
</organism>
<dbReference type="SUPFAM" id="SSF52499">
    <property type="entry name" value="Isochorismatase-like hydrolases"/>
    <property type="match status" value="1"/>
</dbReference>
<evidence type="ECO:0000259" key="2">
    <source>
        <dbReference type="Pfam" id="PF00857"/>
    </source>
</evidence>
<feature type="domain" description="Isochorismatase-like" evidence="2">
    <location>
        <begin position="30"/>
        <end position="205"/>
    </location>
</feature>
<dbReference type="EMBL" id="JBHSQW010000010">
    <property type="protein sequence ID" value="MFC5993602.1"/>
    <property type="molecule type" value="Genomic_DNA"/>
</dbReference>
<dbReference type="PANTHER" id="PTHR43540:SF1">
    <property type="entry name" value="ISOCHORISMATASE HYDROLASE"/>
    <property type="match status" value="1"/>
</dbReference>
<protein>
    <submittedName>
        <fullName evidence="3">Isochorismatase family protein</fullName>
    </submittedName>
</protein>
<dbReference type="Gene3D" id="3.40.50.850">
    <property type="entry name" value="Isochorismatase-like"/>
    <property type="match status" value="1"/>
</dbReference>
<proteinExistence type="predicted"/>
<dbReference type="Proteomes" id="UP001596302">
    <property type="component" value="Unassembled WGS sequence"/>
</dbReference>
<sequence length="228" mass="24327">MTASEMDGGEKDFFAARGFGNRIGFGDRPALLVIDFMCGFTSPDYPLGANLDAEIDASRTILDAARRARVPVAYTVVQYDTVDGGFAGVWQRKQHGLASLLAGDKAVEIDGRVAPVTGEPTFAKKYASAFFGTDLLTWLVSRSIDTVVLVGCTTSGCIRATAVDAVQYGLRPMVVAEGVGDRSAPAHRQALFDLDQKYADVVSANEVLGYLEGLGAPGRDRNKSKHDS</sequence>
<accession>A0ABW1IYX4</accession>
<evidence type="ECO:0000313" key="4">
    <source>
        <dbReference type="Proteomes" id="UP001596302"/>
    </source>
</evidence>
<dbReference type="RefSeq" id="WP_379583364.1">
    <property type="nucleotide sequence ID" value="NZ_JBHSQW010000010.1"/>
</dbReference>
<gene>
    <name evidence="3" type="ORF">ACFQE5_05150</name>
</gene>
<dbReference type="PANTHER" id="PTHR43540">
    <property type="entry name" value="PEROXYUREIDOACRYLATE/UREIDOACRYLATE AMIDOHYDROLASE-RELATED"/>
    <property type="match status" value="1"/>
</dbReference>
<name>A0ABW1IYX4_9PSEU</name>
<dbReference type="Pfam" id="PF00857">
    <property type="entry name" value="Isochorismatase"/>
    <property type="match status" value="1"/>
</dbReference>
<keyword evidence="1" id="KW-0378">Hydrolase</keyword>
<dbReference type="InterPro" id="IPR050272">
    <property type="entry name" value="Isochorismatase-like_hydrls"/>
</dbReference>
<dbReference type="InterPro" id="IPR036380">
    <property type="entry name" value="Isochorismatase-like_sf"/>
</dbReference>
<dbReference type="InterPro" id="IPR000868">
    <property type="entry name" value="Isochorismatase-like_dom"/>
</dbReference>
<evidence type="ECO:0000256" key="1">
    <source>
        <dbReference type="ARBA" id="ARBA00022801"/>
    </source>
</evidence>